<comment type="similarity">
    <text evidence="7">Belongs to the glycosyltransferase 68 family.</text>
</comment>
<name>A0A9P6RN62_9FUNG</name>
<dbReference type="Gene3D" id="3.40.50.11340">
    <property type="match status" value="1"/>
</dbReference>
<evidence type="ECO:0000313" key="11">
    <source>
        <dbReference type="EMBL" id="KAG0324069.1"/>
    </source>
</evidence>
<dbReference type="GO" id="GO:0006004">
    <property type="term" value="P:fucose metabolic process"/>
    <property type="evidence" value="ECO:0007669"/>
    <property type="project" value="UniProtKB-KW"/>
</dbReference>
<dbReference type="PANTHER" id="PTHR13398:SF0">
    <property type="entry name" value="GDP-FUCOSE PROTEIN O-FUCOSYLTRANSFERASE 2"/>
    <property type="match status" value="1"/>
</dbReference>
<keyword evidence="3" id="KW-0808">Transferase</keyword>
<comment type="pathway">
    <text evidence="2">Protein modification; protein glycosylation.</text>
</comment>
<evidence type="ECO:0000256" key="10">
    <source>
        <dbReference type="SAM" id="Phobius"/>
    </source>
</evidence>
<proteinExistence type="inferred from homology"/>
<keyword evidence="10" id="KW-1133">Transmembrane helix</keyword>
<dbReference type="PANTHER" id="PTHR13398">
    <property type="entry name" value="GDP-FUCOSE PROTEIN O-FUCOSYLTRANSFERASE 2"/>
    <property type="match status" value="1"/>
</dbReference>
<evidence type="ECO:0000256" key="4">
    <source>
        <dbReference type="ARBA" id="ARBA00022824"/>
    </source>
</evidence>
<dbReference type="GO" id="GO:0046922">
    <property type="term" value="F:peptide-O-fucosyltransferase activity"/>
    <property type="evidence" value="ECO:0007669"/>
    <property type="project" value="InterPro"/>
</dbReference>
<dbReference type="InterPro" id="IPR019378">
    <property type="entry name" value="GDP-Fuc_O-FucTrfase"/>
</dbReference>
<gene>
    <name evidence="11" type="ORF">BGZ99_002227</name>
</gene>
<comment type="subcellular location">
    <subcellularLocation>
        <location evidence="1">Endoplasmic reticulum</location>
    </subcellularLocation>
</comment>
<accession>A0A9P6RN62</accession>
<evidence type="ECO:0000256" key="7">
    <source>
        <dbReference type="ARBA" id="ARBA00025803"/>
    </source>
</evidence>
<protein>
    <recommendedName>
        <fullName evidence="8">GDP-fucose protein O-fucosyltransferase 2</fullName>
    </recommendedName>
</protein>
<feature type="compositionally biased region" description="Basic and acidic residues" evidence="9">
    <location>
        <begin position="508"/>
        <end position="525"/>
    </location>
</feature>
<dbReference type="Pfam" id="PF10250">
    <property type="entry name" value="O-FucT"/>
    <property type="match status" value="1"/>
</dbReference>
<keyword evidence="5" id="KW-0294">Fucose metabolism</keyword>
<evidence type="ECO:0000256" key="5">
    <source>
        <dbReference type="ARBA" id="ARBA00023253"/>
    </source>
</evidence>
<keyword evidence="6" id="KW-0119">Carbohydrate metabolism</keyword>
<dbReference type="GO" id="GO:0005783">
    <property type="term" value="C:endoplasmic reticulum"/>
    <property type="evidence" value="ECO:0007669"/>
    <property type="project" value="UniProtKB-SubCell"/>
</dbReference>
<evidence type="ECO:0000313" key="12">
    <source>
        <dbReference type="Proteomes" id="UP000738325"/>
    </source>
</evidence>
<evidence type="ECO:0000256" key="9">
    <source>
        <dbReference type="SAM" id="MobiDB-lite"/>
    </source>
</evidence>
<keyword evidence="10" id="KW-0472">Membrane</keyword>
<dbReference type="OrthoDB" id="1882547at2759"/>
<sequence>MSRPSYTRPKDHRNLLPTPQLSDTHTDSPSTSTSIYITDDNLAETDIASSYVPPALLPSQKPKKKSLQVRWHPSVNQRQAEKRRRQMMSAFSILFFFSSLTVILFHYSGCEIATGQCQQCFGGLNSLSSRASRPSPEKKRVQGPAKLDRASAVFGDSGLVTGYVDLMPEDGIHRDHTTLSNNAWNLPHRHLTSDQEDTLALGDEHLASTDELSDQITIISSSQSDPNFAGECCDDSYVIEKVITGDEEEGATGPGTATKELWSEATPQETYAEIWNEGSVALSEGDYLELEDDYVVVSKAEEERQASSIQNRLDPDTVYMTYLPNAGFSSQFHGMLRAAMLAKALGRTLILPPLTNLGHGNSHQNQPWSSYFDLDTFMYLTGSKVIELQTVREPSRIALAFESLRCHITGGIGSLRPFDSTAKEFLKQWKFEFEESSPQIETSNFHELQLALQDQVEEHLLCITNSYSITVPHKKDWDEFGRHLYFTPSVERMFKVILDRLHKEDSQRKMSEQRKFVNEHSHEQSGDDQQPQQDQYWDSESLEDQYSVENQAVRGDRYDNGQINSAIVQDITRYQDAHNRPSDPTDKVEGTSIPRAANSFISIHARRGDIMEYCQQSFQNSLESCLPTTQELASRLHSLFMTDQTLRGLPVYVSTKEDRPEELAEFEALGWHVLDHHAMGSGEFGSIILDQMFMAQGQAMIGVRTSSFSRLGAYRQEDWYGRKAVLM</sequence>
<dbReference type="Proteomes" id="UP000738325">
    <property type="component" value="Unassembled WGS sequence"/>
</dbReference>
<evidence type="ECO:0000256" key="2">
    <source>
        <dbReference type="ARBA" id="ARBA00004922"/>
    </source>
</evidence>
<keyword evidence="12" id="KW-1185">Reference proteome</keyword>
<dbReference type="Gene3D" id="3.40.50.11350">
    <property type="match status" value="1"/>
</dbReference>
<keyword evidence="4" id="KW-0256">Endoplasmic reticulum</keyword>
<reference evidence="11" key="1">
    <citation type="journal article" date="2020" name="Fungal Divers.">
        <title>Resolving the Mortierellaceae phylogeny through synthesis of multi-gene phylogenetics and phylogenomics.</title>
        <authorList>
            <person name="Vandepol N."/>
            <person name="Liber J."/>
            <person name="Desiro A."/>
            <person name="Na H."/>
            <person name="Kennedy M."/>
            <person name="Barry K."/>
            <person name="Grigoriev I.V."/>
            <person name="Miller A.N."/>
            <person name="O'Donnell K."/>
            <person name="Stajich J.E."/>
            <person name="Bonito G."/>
        </authorList>
    </citation>
    <scope>NUCLEOTIDE SEQUENCE</scope>
    <source>
        <strain evidence="11">REB-010B</strain>
    </source>
</reference>
<dbReference type="AlphaFoldDB" id="A0A9P6RN62"/>
<feature type="region of interest" description="Disordered" evidence="9">
    <location>
        <begin position="1"/>
        <end position="33"/>
    </location>
</feature>
<feature type="region of interest" description="Disordered" evidence="9">
    <location>
        <begin position="508"/>
        <end position="538"/>
    </location>
</feature>
<keyword evidence="10" id="KW-0812">Transmembrane</keyword>
<dbReference type="EMBL" id="JAAAIP010000164">
    <property type="protein sequence ID" value="KAG0324069.1"/>
    <property type="molecule type" value="Genomic_DNA"/>
</dbReference>
<dbReference type="InterPro" id="IPR045130">
    <property type="entry name" value="OFUT2-like"/>
</dbReference>
<organism evidence="11 12">
    <name type="scientific">Dissophora globulifera</name>
    <dbReference type="NCBI Taxonomy" id="979702"/>
    <lineage>
        <taxon>Eukaryota</taxon>
        <taxon>Fungi</taxon>
        <taxon>Fungi incertae sedis</taxon>
        <taxon>Mucoromycota</taxon>
        <taxon>Mortierellomycotina</taxon>
        <taxon>Mortierellomycetes</taxon>
        <taxon>Mortierellales</taxon>
        <taxon>Mortierellaceae</taxon>
        <taxon>Dissophora</taxon>
    </lineage>
</organism>
<evidence type="ECO:0000256" key="8">
    <source>
        <dbReference type="ARBA" id="ARBA00026232"/>
    </source>
</evidence>
<evidence type="ECO:0000256" key="6">
    <source>
        <dbReference type="ARBA" id="ARBA00023277"/>
    </source>
</evidence>
<feature type="transmembrane region" description="Helical" evidence="10">
    <location>
        <begin position="87"/>
        <end position="107"/>
    </location>
</feature>
<evidence type="ECO:0000256" key="3">
    <source>
        <dbReference type="ARBA" id="ARBA00022679"/>
    </source>
</evidence>
<evidence type="ECO:0000256" key="1">
    <source>
        <dbReference type="ARBA" id="ARBA00004240"/>
    </source>
</evidence>
<comment type="caution">
    <text evidence="11">The sequence shown here is derived from an EMBL/GenBank/DDBJ whole genome shotgun (WGS) entry which is preliminary data.</text>
</comment>